<evidence type="ECO:0000313" key="12">
    <source>
        <dbReference type="Proteomes" id="UP000611945"/>
    </source>
</evidence>
<evidence type="ECO:0000256" key="2">
    <source>
        <dbReference type="ARBA" id="ARBA00007353"/>
    </source>
</evidence>
<dbReference type="EMBL" id="JACSQG010000005">
    <property type="protein sequence ID" value="MBD7977661.1"/>
    <property type="molecule type" value="Genomic_DNA"/>
</dbReference>
<protein>
    <recommendedName>
        <fullName evidence="10">Purine nucleoside phosphorylase</fullName>
    </recommendedName>
</protein>
<evidence type="ECO:0000256" key="7">
    <source>
        <dbReference type="ARBA" id="ARBA00047989"/>
    </source>
</evidence>
<comment type="catalytic activity">
    <reaction evidence="8">
        <text>adenosine + phosphate = alpha-D-ribose 1-phosphate + adenine</text>
        <dbReference type="Rhea" id="RHEA:27642"/>
        <dbReference type="ChEBI" id="CHEBI:16335"/>
        <dbReference type="ChEBI" id="CHEBI:16708"/>
        <dbReference type="ChEBI" id="CHEBI:43474"/>
        <dbReference type="ChEBI" id="CHEBI:57720"/>
        <dbReference type="EC" id="2.4.2.1"/>
    </reaction>
    <physiologicalReaction direction="left-to-right" evidence="8">
        <dbReference type="Rhea" id="RHEA:27643"/>
    </physiologicalReaction>
</comment>
<comment type="catalytic activity">
    <reaction evidence="9">
        <text>S-methyl-5'-thioadenosine + phosphate = 5-(methylsulfanyl)-alpha-D-ribose 1-phosphate + adenine</text>
        <dbReference type="Rhea" id="RHEA:11852"/>
        <dbReference type="ChEBI" id="CHEBI:16708"/>
        <dbReference type="ChEBI" id="CHEBI:17509"/>
        <dbReference type="ChEBI" id="CHEBI:43474"/>
        <dbReference type="ChEBI" id="CHEBI:58533"/>
        <dbReference type="EC" id="2.4.2.28"/>
    </reaction>
    <physiologicalReaction direction="left-to-right" evidence="9">
        <dbReference type="Rhea" id="RHEA:11853"/>
    </physiologicalReaction>
</comment>
<comment type="catalytic activity">
    <reaction evidence="1">
        <text>inosine + phosphate = alpha-D-ribose 1-phosphate + hypoxanthine</text>
        <dbReference type="Rhea" id="RHEA:27646"/>
        <dbReference type="ChEBI" id="CHEBI:17368"/>
        <dbReference type="ChEBI" id="CHEBI:17596"/>
        <dbReference type="ChEBI" id="CHEBI:43474"/>
        <dbReference type="ChEBI" id="CHEBI:57720"/>
        <dbReference type="EC" id="2.4.2.1"/>
    </reaction>
    <physiologicalReaction direction="left-to-right" evidence="1">
        <dbReference type="Rhea" id="RHEA:27647"/>
    </physiologicalReaction>
</comment>
<dbReference type="SUPFAM" id="SSF64438">
    <property type="entry name" value="CNF1/YfiH-like putative cysteine hydrolases"/>
    <property type="match status" value="1"/>
</dbReference>
<evidence type="ECO:0000256" key="8">
    <source>
        <dbReference type="ARBA" id="ARBA00048968"/>
    </source>
</evidence>
<dbReference type="RefSeq" id="WP_251836440.1">
    <property type="nucleotide sequence ID" value="NZ_JACSQG010000005.1"/>
</dbReference>
<proteinExistence type="inferred from homology"/>
<dbReference type="NCBIfam" id="TIGR00726">
    <property type="entry name" value="peptidoglycan editing factor PgeF"/>
    <property type="match status" value="1"/>
</dbReference>
<dbReference type="Pfam" id="PF02578">
    <property type="entry name" value="Cu-oxidase_4"/>
    <property type="match status" value="1"/>
</dbReference>
<dbReference type="PANTHER" id="PTHR30616:SF2">
    <property type="entry name" value="PURINE NUCLEOSIDE PHOSPHORYLASE LACC1"/>
    <property type="match status" value="1"/>
</dbReference>
<evidence type="ECO:0000256" key="1">
    <source>
        <dbReference type="ARBA" id="ARBA00000553"/>
    </source>
</evidence>
<keyword evidence="6" id="KW-0862">Zinc</keyword>
<comment type="catalytic activity">
    <reaction evidence="7">
        <text>adenosine + H2O + H(+) = inosine + NH4(+)</text>
        <dbReference type="Rhea" id="RHEA:24408"/>
        <dbReference type="ChEBI" id="CHEBI:15377"/>
        <dbReference type="ChEBI" id="CHEBI:15378"/>
        <dbReference type="ChEBI" id="CHEBI:16335"/>
        <dbReference type="ChEBI" id="CHEBI:17596"/>
        <dbReference type="ChEBI" id="CHEBI:28938"/>
        <dbReference type="EC" id="3.5.4.4"/>
    </reaction>
    <physiologicalReaction direction="left-to-right" evidence="7">
        <dbReference type="Rhea" id="RHEA:24409"/>
    </physiologicalReaction>
</comment>
<evidence type="ECO:0000256" key="6">
    <source>
        <dbReference type="ARBA" id="ARBA00022833"/>
    </source>
</evidence>
<dbReference type="Gene3D" id="3.60.140.10">
    <property type="entry name" value="CNF1/YfiH-like putative cysteine hydrolases"/>
    <property type="match status" value="1"/>
</dbReference>
<dbReference type="InterPro" id="IPR038371">
    <property type="entry name" value="Cu_polyphenol_OxRdtase_sf"/>
</dbReference>
<dbReference type="CDD" id="cd16833">
    <property type="entry name" value="YfiH"/>
    <property type="match status" value="1"/>
</dbReference>
<gene>
    <name evidence="11" type="primary">pgeF</name>
    <name evidence="11" type="ORF">H9642_10725</name>
</gene>
<dbReference type="Proteomes" id="UP000611945">
    <property type="component" value="Unassembled WGS sequence"/>
</dbReference>
<evidence type="ECO:0000313" key="11">
    <source>
        <dbReference type="EMBL" id="MBD7977661.1"/>
    </source>
</evidence>
<keyword evidence="12" id="KW-1185">Reference proteome</keyword>
<sequence length="242" mass="26118">MNRDWLLPDWPAPDTVRACVTTRSGGVSQPPYDSFNLGDHVADDAAAVAENRRRLCSALQCQPAWLNQVHGIDVVEAEPERVHKADASWSATPNVACTILTADCLPVLFCDRAGTRVAAAHAGWRGLAGGMLEATLEALNVPAEDVLVWLGPAIGPDAFEVGPEVREAFLIDHPLATEAFQPSANAGKYLADLYQLARLRLAAQGVTAVYGGGLCTYNDPRFYSYRRSAQTGRFASLIWLAQ</sequence>
<evidence type="ECO:0000256" key="4">
    <source>
        <dbReference type="ARBA" id="ARBA00022723"/>
    </source>
</evidence>
<evidence type="ECO:0000256" key="3">
    <source>
        <dbReference type="ARBA" id="ARBA00022679"/>
    </source>
</evidence>
<evidence type="ECO:0000256" key="10">
    <source>
        <dbReference type="RuleBase" id="RU361274"/>
    </source>
</evidence>
<accession>A0ABR8TPH5</accession>
<dbReference type="InterPro" id="IPR003730">
    <property type="entry name" value="Cu_polyphenol_OxRdtase"/>
</dbReference>
<comment type="caution">
    <text evidence="11">The sequence shown here is derived from an EMBL/GenBank/DDBJ whole genome shotgun (WGS) entry which is preliminary data.</text>
</comment>
<evidence type="ECO:0000256" key="9">
    <source>
        <dbReference type="ARBA" id="ARBA00049893"/>
    </source>
</evidence>
<reference evidence="11 12" key="1">
    <citation type="submission" date="2020-08" db="EMBL/GenBank/DDBJ databases">
        <title>A Genomic Blueprint of the Chicken Gut Microbiome.</title>
        <authorList>
            <person name="Gilroy R."/>
            <person name="Ravi A."/>
            <person name="Getino M."/>
            <person name="Pursley I."/>
            <person name="Horton D.L."/>
            <person name="Alikhan N.-F."/>
            <person name="Baker D."/>
            <person name="Gharbi K."/>
            <person name="Hall N."/>
            <person name="Watson M."/>
            <person name="Adriaenssens E.M."/>
            <person name="Foster-Nyarko E."/>
            <person name="Jarju S."/>
            <person name="Secka A."/>
            <person name="Antonio M."/>
            <person name="Oren A."/>
            <person name="Chaudhuri R."/>
            <person name="La Ragione R.M."/>
            <person name="Hildebrand F."/>
            <person name="Pallen M.J."/>
        </authorList>
    </citation>
    <scope>NUCLEOTIDE SEQUENCE [LARGE SCALE GENOMIC DNA]</scope>
    <source>
        <strain evidence="11 12">Sa2CUA2</strain>
    </source>
</reference>
<dbReference type="PANTHER" id="PTHR30616">
    <property type="entry name" value="UNCHARACTERIZED PROTEIN YFIH"/>
    <property type="match status" value="1"/>
</dbReference>
<organism evidence="11 12">
    <name type="scientific">Serpens gallinarum</name>
    <dbReference type="NCBI Taxonomy" id="2763075"/>
    <lineage>
        <taxon>Bacteria</taxon>
        <taxon>Pseudomonadati</taxon>
        <taxon>Pseudomonadota</taxon>
        <taxon>Gammaproteobacteria</taxon>
        <taxon>Pseudomonadales</taxon>
        <taxon>Pseudomonadaceae</taxon>
        <taxon>Pseudomonas</taxon>
    </lineage>
</organism>
<keyword evidence="5" id="KW-0378">Hydrolase</keyword>
<comment type="similarity">
    <text evidence="2 10">Belongs to the purine nucleoside phosphorylase YfiH/LACC1 family.</text>
</comment>
<dbReference type="InterPro" id="IPR011324">
    <property type="entry name" value="Cytotoxic_necrot_fac-like_cat"/>
</dbReference>
<evidence type="ECO:0000256" key="5">
    <source>
        <dbReference type="ARBA" id="ARBA00022801"/>
    </source>
</evidence>
<keyword evidence="4" id="KW-0479">Metal-binding</keyword>
<name>A0ABR8TPH5_9PSED</name>
<keyword evidence="3" id="KW-0808">Transferase</keyword>